<evidence type="ECO:0000313" key="3">
    <source>
        <dbReference type="Proteomes" id="UP000187429"/>
    </source>
</evidence>
<dbReference type="EMBL" id="LSSM01001493">
    <property type="protein sequence ID" value="OMJ26307.1"/>
    <property type="molecule type" value="Genomic_DNA"/>
</dbReference>
<dbReference type="AlphaFoldDB" id="A0A1R1YHB6"/>
<keyword evidence="3" id="KW-1185">Reference proteome</keyword>
<comment type="caution">
    <text evidence="2">The sequence shown here is derived from an EMBL/GenBank/DDBJ whole genome shotgun (WGS) entry which is preliminary data.</text>
</comment>
<feature type="region of interest" description="Disordered" evidence="1">
    <location>
        <begin position="35"/>
        <end position="54"/>
    </location>
</feature>
<name>A0A1R1YHB6_9FUNG</name>
<evidence type="ECO:0000313" key="2">
    <source>
        <dbReference type="EMBL" id="OMJ26307.1"/>
    </source>
</evidence>
<gene>
    <name evidence="2" type="ORF">AYI69_g4018</name>
</gene>
<reference evidence="3" key="1">
    <citation type="submission" date="2017-01" db="EMBL/GenBank/DDBJ databases">
        <authorList>
            <person name="Wang Y."/>
            <person name="White M."/>
            <person name="Kvist S."/>
            <person name="Moncalvo J.-M."/>
        </authorList>
    </citation>
    <scope>NUCLEOTIDE SEQUENCE [LARGE SCALE GENOMIC DNA]</scope>
    <source>
        <strain evidence="3">ID-206-W2</strain>
    </source>
</reference>
<protein>
    <submittedName>
        <fullName evidence="2">Uncharacterized protein</fullName>
    </submittedName>
</protein>
<dbReference type="OrthoDB" id="10448528at2759"/>
<sequence>MSFGNSNNGLFGFSVSTLSPCEYVSLIVKIDEKKNKRETKNSIPQQNPPSGKAISVMEPQSQLTQALMLTPIQDIYSYDSVSVYKGSSQARPSCAKYIDL</sequence>
<proteinExistence type="predicted"/>
<accession>A0A1R1YHB6</accession>
<evidence type="ECO:0000256" key="1">
    <source>
        <dbReference type="SAM" id="MobiDB-lite"/>
    </source>
</evidence>
<organism evidence="2 3">
    <name type="scientific">Smittium culicis</name>
    <dbReference type="NCBI Taxonomy" id="133412"/>
    <lineage>
        <taxon>Eukaryota</taxon>
        <taxon>Fungi</taxon>
        <taxon>Fungi incertae sedis</taxon>
        <taxon>Zoopagomycota</taxon>
        <taxon>Kickxellomycotina</taxon>
        <taxon>Harpellomycetes</taxon>
        <taxon>Harpellales</taxon>
        <taxon>Legeriomycetaceae</taxon>
        <taxon>Smittium</taxon>
    </lineage>
</organism>
<dbReference type="Proteomes" id="UP000187429">
    <property type="component" value="Unassembled WGS sequence"/>
</dbReference>